<dbReference type="Proteomes" id="UP001215598">
    <property type="component" value="Unassembled WGS sequence"/>
</dbReference>
<sequence length="285" mass="31373">MGISLVPKDVALSVDGKIKHERKPKHTNADLPFPRDSYSADLKFWQTALLPEFLDWIATKEDSFGANADPQFNVAVTELWQQHFSAYPITPAVYAQVAAAVRNWRSKFGKAGVKAVGSALAADEFTTVESRADHVRDELFESSFVYEDKKEEKGAYRSELILRTFASHLSVVLKTDTSYGHPVGAMAISCAAVERALHMHKTGICSADGVERKGKRSAHNFVAVPWGARAKAYLPGIKKLSTQKWSKIIAMARPFIDSAALITADDTEDNESEDSRGLIQVSDDS</sequence>
<accession>A0AAD7IXD9</accession>
<keyword evidence="3" id="KW-1185">Reference proteome</keyword>
<name>A0AAD7IXD9_9AGAR</name>
<feature type="non-terminal residue" evidence="2">
    <location>
        <position position="1"/>
    </location>
</feature>
<organism evidence="2 3">
    <name type="scientific">Mycena metata</name>
    <dbReference type="NCBI Taxonomy" id="1033252"/>
    <lineage>
        <taxon>Eukaryota</taxon>
        <taxon>Fungi</taxon>
        <taxon>Dikarya</taxon>
        <taxon>Basidiomycota</taxon>
        <taxon>Agaricomycotina</taxon>
        <taxon>Agaricomycetes</taxon>
        <taxon>Agaricomycetidae</taxon>
        <taxon>Agaricales</taxon>
        <taxon>Marasmiineae</taxon>
        <taxon>Mycenaceae</taxon>
        <taxon>Mycena</taxon>
    </lineage>
</organism>
<feature type="region of interest" description="Disordered" evidence="1">
    <location>
        <begin position="265"/>
        <end position="285"/>
    </location>
</feature>
<evidence type="ECO:0000313" key="2">
    <source>
        <dbReference type="EMBL" id="KAJ7750582.1"/>
    </source>
</evidence>
<dbReference type="AlphaFoldDB" id="A0AAD7IXD9"/>
<dbReference type="EMBL" id="JARKIB010000065">
    <property type="protein sequence ID" value="KAJ7750582.1"/>
    <property type="molecule type" value="Genomic_DNA"/>
</dbReference>
<comment type="caution">
    <text evidence="2">The sequence shown here is derived from an EMBL/GenBank/DDBJ whole genome shotgun (WGS) entry which is preliminary data.</text>
</comment>
<gene>
    <name evidence="2" type="ORF">B0H16DRAFT_1549621</name>
</gene>
<proteinExistence type="predicted"/>
<evidence type="ECO:0000313" key="3">
    <source>
        <dbReference type="Proteomes" id="UP001215598"/>
    </source>
</evidence>
<evidence type="ECO:0000256" key="1">
    <source>
        <dbReference type="SAM" id="MobiDB-lite"/>
    </source>
</evidence>
<reference evidence="2" key="1">
    <citation type="submission" date="2023-03" db="EMBL/GenBank/DDBJ databases">
        <title>Massive genome expansion in bonnet fungi (Mycena s.s.) driven by repeated elements and novel gene families across ecological guilds.</title>
        <authorList>
            <consortium name="Lawrence Berkeley National Laboratory"/>
            <person name="Harder C.B."/>
            <person name="Miyauchi S."/>
            <person name="Viragh M."/>
            <person name="Kuo A."/>
            <person name="Thoen E."/>
            <person name="Andreopoulos B."/>
            <person name="Lu D."/>
            <person name="Skrede I."/>
            <person name="Drula E."/>
            <person name="Henrissat B."/>
            <person name="Morin E."/>
            <person name="Kohler A."/>
            <person name="Barry K."/>
            <person name="LaButti K."/>
            <person name="Morin E."/>
            <person name="Salamov A."/>
            <person name="Lipzen A."/>
            <person name="Mereny Z."/>
            <person name="Hegedus B."/>
            <person name="Baldrian P."/>
            <person name="Stursova M."/>
            <person name="Weitz H."/>
            <person name="Taylor A."/>
            <person name="Grigoriev I.V."/>
            <person name="Nagy L.G."/>
            <person name="Martin F."/>
            <person name="Kauserud H."/>
        </authorList>
    </citation>
    <scope>NUCLEOTIDE SEQUENCE</scope>
    <source>
        <strain evidence="2">CBHHK182m</strain>
    </source>
</reference>
<protein>
    <submittedName>
        <fullName evidence="2">Uncharacterized protein</fullName>
    </submittedName>
</protein>